<dbReference type="SUPFAM" id="SSF52047">
    <property type="entry name" value="RNI-like"/>
    <property type="match status" value="1"/>
</dbReference>
<evidence type="ECO:0000256" key="1">
    <source>
        <dbReference type="SAM" id="MobiDB-lite"/>
    </source>
</evidence>
<feature type="region of interest" description="Disordered" evidence="1">
    <location>
        <begin position="532"/>
        <end position="562"/>
    </location>
</feature>
<evidence type="ECO:0000313" key="2">
    <source>
        <dbReference type="EMBL" id="KAF9786301.1"/>
    </source>
</evidence>
<organism evidence="2 3">
    <name type="scientific">Thelephora terrestris</name>
    <dbReference type="NCBI Taxonomy" id="56493"/>
    <lineage>
        <taxon>Eukaryota</taxon>
        <taxon>Fungi</taxon>
        <taxon>Dikarya</taxon>
        <taxon>Basidiomycota</taxon>
        <taxon>Agaricomycotina</taxon>
        <taxon>Agaricomycetes</taxon>
        <taxon>Thelephorales</taxon>
        <taxon>Thelephoraceae</taxon>
        <taxon>Thelephora</taxon>
    </lineage>
</organism>
<evidence type="ECO:0008006" key="4">
    <source>
        <dbReference type="Google" id="ProtNLM"/>
    </source>
</evidence>
<dbReference type="EMBL" id="WIUZ02000006">
    <property type="protein sequence ID" value="KAF9786301.1"/>
    <property type="molecule type" value="Genomic_DNA"/>
</dbReference>
<dbReference type="OrthoDB" id="3156934at2759"/>
<sequence length="562" mass="63486">MNSQDLFLGPADGLQKNAIESLQKQIDFHVGEVNRLRYAQNTHVPIFRLPFELLAEAFLCLVESGLRDDGTRFATGTFSFLRVCRRWNEVALGLPQLWGWWVASAVKVWPLLNSRSKGAPIFLTWRSRLHDPARSALMDPAIPRRICELDFTGSSRQMEDLFCVFDSSPPSNARSIRLRVLSLGDPEPQERLSRFLSTSFPKLSQLVLGNLPPKSFPILTTSSLTSLKIFIPYGKSYYTSVQFSRILQQHPNLRELESVFNAIPLPGPTGTSPVSFTLPQLTSLRLYGMDVAVVGFLEFIGMSSPLHDVVLRFSRPPFFAPPDLVDTVKRVLAAYYECPGLNHPRKVNHLTISHNSDKHRITFNTRSHLAAPASLRSNLKLQLNGISAPVAAMKKAFPLFPLNDVRGLALEGSVFYEDECRWMFGEIENLSYLRLDDLDLWSALNGLTSGDRDGPCQQTLPKLGSLTLSHLEILFDCERRLLDFLKERRRLHGGLKKLVLRSCLVQNVELRLTLEQMVPEVGWENVELASLDYSGPDDDSHEEHDDGSDDDQLESYYESAFR</sequence>
<dbReference type="AlphaFoldDB" id="A0A9P6HFV8"/>
<dbReference type="Proteomes" id="UP000736335">
    <property type="component" value="Unassembled WGS sequence"/>
</dbReference>
<evidence type="ECO:0000313" key="3">
    <source>
        <dbReference type="Proteomes" id="UP000736335"/>
    </source>
</evidence>
<gene>
    <name evidence="2" type="ORF">BJ322DRAFT_1191227</name>
</gene>
<feature type="compositionally biased region" description="Acidic residues" evidence="1">
    <location>
        <begin position="535"/>
        <end position="553"/>
    </location>
</feature>
<keyword evidence="3" id="KW-1185">Reference proteome</keyword>
<proteinExistence type="predicted"/>
<accession>A0A9P6HFV8</accession>
<reference evidence="2" key="1">
    <citation type="journal article" date="2020" name="Nat. Commun.">
        <title>Large-scale genome sequencing of mycorrhizal fungi provides insights into the early evolution of symbiotic traits.</title>
        <authorList>
            <person name="Miyauchi S."/>
            <person name="Kiss E."/>
            <person name="Kuo A."/>
            <person name="Drula E."/>
            <person name="Kohler A."/>
            <person name="Sanchez-Garcia M."/>
            <person name="Morin E."/>
            <person name="Andreopoulos B."/>
            <person name="Barry K.W."/>
            <person name="Bonito G."/>
            <person name="Buee M."/>
            <person name="Carver A."/>
            <person name="Chen C."/>
            <person name="Cichocki N."/>
            <person name="Clum A."/>
            <person name="Culley D."/>
            <person name="Crous P.W."/>
            <person name="Fauchery L."/>
            <person name="Girlanda M."/>
            <person name="Hayes R.D."/>
            <person name="Keri Z."/>
            <person name="LaButti K."/>
            <person name="Lipzen A."/>
            <person name="Lombard V."/>
            <person name="Magnuson J."/>
            <person name="Maillard F."/>
            <person name="Murat C."/>
            <person name="Nolan M."/>
            <person name="Ohm R.A."/>
            <person name="Pangilinan J."/>
            <person name="Pereira M.F."/>
            <person name="Perotto S."/>
            <person name="Peter M."/>
            <person name="Pfister S."/>
            <person name="Riley R."/>
            <person name="Sitrit Y."/>
            <person name="Stielow J.B."/>
            <person name="Szollosi G."/>
            <person name="Zifcakova L."/>
            <person name="Stursova M."/>
            <person name="Spatafora J.W."/>
            <person name="Tedersoo L."/>
            <person name="Vaario L.M."/>
            <person name="Yamada A."/>
            <person name="Yan M."/>
            <person name="Wang P."/>
            <person name="Xu J."/>
            <person name="Bruns T."/>
            <person name="Baldrian P."/>
            <person name="Vilgalys R."/>
            <person name="Dunand C."/>
            <person name="Henrissat B."/>
            <person name="Grigoriev I.V."/>
            <person name="Hibbett D."/>
            <person name="Nagy L.G."/>
            <person name="Martin F.M."/>
        </authorList>
    </citation>
    <scope>NUCLEOTIDE SEQUENCE</scope>
    <source>
        <strain evidence="2">UH-Tt-Lm1</strain>
    </source>
</reference>
<name>A0A9P6HFV8_9AGAM</name>
<comment type="caution">
    <text evidence="2">The sequence shown here is derived from an EMBL/GenBank/DDBJ whole genome shotgun (WGS) entry which is preliminary data.</text>
</comment>
<reference evidence="2" key="2">
    <citation type="submission" date="2020-11" db="EMBL/GenBank/DDBJ databases">
        <authorList>
            <consortium name="DOE Joint Genome Institute"/>
            <person name="Kuo A."/>
            <person name="Miyauchi S."/>
            <person name="Kiss E."/>
            <person name="Drula E."/>
            <person name="Kohler A."/>
            <person name="Sanchez-Garcia M."/>
            <person name="Andreopoulos B."/>
            <person name="Barry K.W."/>
            <person name="Bonito G."/>
            <person name="Buee M."/>
            <person name="Carver A."/>
            <person name="Chen C."/>
            <person name="Cichocki N."/>
            <person name="Clum A."/>
            <person name="Culley D."/>
            <person name="Crous P.W."/>
            <person name="Fauchery L."/>
            <person name="Girlanda M."/>
            <person name="Hayes R."/>
            <person name="Keri Z."/>
            <person name="Labutti K."/>
            <person name="Lipzen A."/>
            <person name="Lombard V."/>
            <person name="Magnuson J."/>
            <person name="Maillard F."/>
            <person name="Morin E."/>
            <person name="Murat C."/>
            <person name="Nolan M."/>
            <person name="Ohm R."/>
            <person name="Pangilinan J."/>
            <person name="Pereira M."/>
            <person name="Perotto S."/>
            <person name="Peter M."/>
            <person name="Riley R."/>
            <person name="Sitrit Y."/>
            <person name="Stielow B."/>
            <person name="Szollosi G."/>
            <person name="Zifcakova L."/>
            <person name="Stursova M."/>
            <person name="Spatafora J.W."/>
            <person name="Tedersoo L."/>
            <person name="Vaario L.-M."/>
            <person name="Yamada A."/>
            <person name="Yan M."/>
            <person name="Wang P."/>
            <person name="Xu J."/>
            <person name="Bruns T."/>
            <person name="Baldrian P."/>
            <person name="Vilgalys R."/>
            <person name="Henrissat B."/>
            <person name="Grigoriev I.V."/>
            <person name="Hibbett D."/>
            <person name="Nagy L.G."/>
            <person name="Martin F.M."/>
        </authorList>
    </citation>
    <scope>NUCLEOTIDE SEQUENCE</scope>
    <source>
        <strain evidence="2">UH-Tt-Lm1</strain>
    </source>
</reference>
<protein>
    <recommendedName>
        <fullName evidence="4">F-box domain-containing protein</fullName>
    </recommendedName>
</protein>